<dbReference type="InterPro" id="IPR058365">
    <property type="entry name" value="DUF8052"/>
</dbReference>
<sequence>MNKFEYLEVLKNRYYHFFDLYHNYYINNTKFQLLASYNIKAEKYMFSKDVKIYTVEQNEHALVKLFNHSINLNQVKEVIETVKNSINELVEPHPDHMKTVLTCVIVTEHSADKESKDFISRFRYQKPFLFYFKGWCELRMVLIDLNNKELIYHPKDKEVVNLYKLPETKFSQNKITKEG</sequence>
<comment type="caution">
    <text evidence="2">The sequence shown here is derived from an EMBL/GenBank/DDBJ whole genome shotgun (WGS) entry which is preliminary data.</text>
</comment>
<dbReference type="Pfam" id="PF26226">
    <property type="entry name" value="DUF8052"/>
    <property type="match status" value="1"/>
</dbReference>
<protein>
    <recommendedName>
        <fullName evidence="1">DUF8052 domain-containing protein</fullName>
    </recommendedName>
</protein>
<dbReference type="Proteomes" id="UP000214588">
    <property type="component" value="Unassembled WGS sequence"/>
</dbReference>
<accession>A0A226BZU9</accession>
<evidence type="ECO:0000313" key="2">
    <source>
        <dbReference type="EMBL" id="OWZ84322.1"/>
    </source>
</evidence>
<proteinExistence type="predicted"/>
<evidence type="ECO:0000313" key="3">
    <source>
        <dbReference type="Proteomes" id="UP000214588"/>
    </source>
</evidence>
<name>A0A226BZU9_9FIRM</name>
<feature type="domain" description="DUF8052" evidence="1">
    <location>
        <begin position="5"/>
        <end position="164"/>
    </location>
</feature>
<gene>
    <name evidence="2" type="ORF">CDO51_03400</name>
</gene>
<dbReference type="RefSeq" id="WP_089022896.1">
    <property type="nucleotide sequence ID" value="NZ_NIQC01000005.1"/>
</dbReference>
<reference evidence="2 3" key="1">
    <citation type="submission" date="2017-06" db="EMBL/GenBank/DDBJ databases">
        <title>Draft Genome Sequence of Natranaerobius trueperi halophilic, alkalithermophilic bacteria from soda lakes.</title>
        <authorList>
            <person name="Zhao B."/>
        </authorList>
    </citation>
    <scope>NUCLEOTIDE SEQUENCE [LARGE SCALE GENOMIC DNA]</scope>
    <source>
        <strain evidence="2 3">DSM 18760</strain>
    </source>
</reference>
<dbReference type="OrthoDB" id="2836917at2"/>
<keyword evidence="3" id="KW-1185">Reference proteome</keyword>
<organism evidence="2 3">
    <name type="scientific">Natranaerobius trueperi</name>
    <dbReference type="NCBI Taxonomy" id="759412"/>
    <lineage>
        <taxon>Bacteria</taxon>
        <taxon>Bacillati</taxon>
        <taxon>Bacillota</taxon>
        <taxon>Clostridia</taxon>
        <taxon>Natranaerobiales</taxon>
        <taxon>Natranaerobiaceae</taxon>
        <taxon>Natranaerobius</taxon>
    </lineage>
</organism>
<evidence type="ECO:0000259" key="1">
    <source>
        <dbReference type="Pfam" id="PF26226"/>
    </source>
</evidence>
<dbReference type="AlphaFoldDB" id="A0A226BZU9"/>
<dbReference type="EMBL" id="NIQC01000005">
    <property type="protein sequence ID" value="OWZ84322.1"/>
    <property type="molecule type" value="Genomic_DNA"/>
</dbReference>